<evidence type="ECO:0000256" key="1">
    <source>
        <dbReference type="ARBA" id="ARBA00006484"/>
    </source>
</evidence>
<keyword evidence="2" id="KW-0560">Oxidoreductase</keyword>
<dbReference type="PROSITE" id="PS00061">
    <property type="entry name" value="ADH_SHORT"/>
    <property type="match status" value="1"/>
</dbReference>
<proteinExistence type="inferred from homology"/>
<name>A0A285TZT2_9PROT</name>
<dbReference type="Pfam" id="PF13561">
    <property type="entry name" value="adh_short_C2"/>
    <property type="match status" value="1"/>
</dbReference>
<dbReference type="PRINTS" id="PR00080">
    <property type="entry name" value="SDRFAMILY"/>
</dbReference>
<dbReference type="Gene3D" id="3.40.50.720">
    <property type="entry name" value="NAD(P)-binding Rossmann-like Domain"/>
    <property type="match status" value="1"/>
</dbReference>
<dbReference type="PANTHER" id="PTHR42760:SF115">
    <property type="entry name" value="3-OXOACYL-[ACYL-CARRIER-PROTEIN] REDUCTASE FABG"/>
    <property type="match status" value="1"/>
</dbReference>
<protein>
    <submittedName>
        <fullName evidence="3">Gluconate 5-dehydrogenase</fullName>
    </submittedName>
</protein>
<dbReference type="InterPro" id="IPR002347">
    <property type="entry name" value="SDR_fam"/>
</dbReference>
<gene>
    <name evidence="3" type="ORF">SAMN05428964_106285</name>
</gene>
<dbReference type="FunFam" id="3.40.50.720:FF:000084">
    <property type="entry name" value="Short-chain dehydrogenase reductase"/>
    <property type="match status" value="1"/>
</dbReference>
<accession>A0A285TZT2</accession>
<evidence type="ECO:0000313" key="4">
    <source>
        <dbReference type="Proteomes" id="UP000219068"/>
    </source>
</evidence>
<evidence type="ECO:0000313" key="3">
    <source>
        <dbReference type="EMBL" id="SOC28480.1"/>
    </source>
</evidence>
<dbReference type="InterPro" id="IPR036291">
    <property type="entry name" value="NAD(P)-bd_dom_sf"/>
</dbReference>
<dbReference type="InterPro" id="IPR020904">
    <property type="entry name" value="Sc_DH/Rdtase_CS"/>
</dbReference>
<dbReference type="GO" id="GO:0016616">
    <property type="term" value="F:oxidoreductase activity, acting on the CH-OH group of donors, NAD or NADP as acceptor"/>
    <property type="evidence" value="ECO:0007669"/>
    <property type="project" value="TreeGrafter"/>
</dbReference>
<organism evidence="3 4">
    <name type="scientific">Thalassospira xiamenensis</name>
    <dbReference type="NCBI Taxonomy" id="220697"/>
    <lineage>
        <taxon>Bacteria</taxon>
        <taxon>Pseudomonadati</taxon>
        <taxon>Pseudomonadota</taxon>
        <taxon>Alphaproteobacteria</taxon>
        <taxon>Rhodospirillales</taxon>
        <taxon>Thalassospiraceae</taxon>
        <taxon>Thalassospira</taxon>
    </lineage>
</organism>
<comment type="similarity">
    <text evidence="1">Belongs to the short-chain dehydrogenases/reductases (SDR) family.</text>
</comment>
<dbReference type="SUPFAM" id="SSF51735">
    <property type="entry name" value="NAD(P)-binding Rossmann-fold domains"/>
    <property type="match status" value="1"/>
</dbReference>
<reference evidence="3 4" key="1">
    <citation type="submission" date="2017-08" db="EMBL/GenBank/DDBJ databases">
        <authorList>
            <person name="de Groot N.N."/>
        </authorList>
    </citation>
    <scope>NUCLEOTIDE SEQUENCE [LARGE SCALE GENOMIC DNA]</scope>
    <source>
        <strain evidence="3 4">USBA 78</strain>
    </source>
</reference>
<dbReference type="PANTHER" id="PTHR42760">
    <property type="entry name" value="SHORT-CHAIN DEHYDROGENASES/REDUCTASES FAMILY MEMBER"/>
    <property type="match status" value="1"/>
</dbReference>
<sequence length="255" mass="27362">MSLELFSLAGKTALITGSSRGLGRAFAEGLAAAGATVILNGTNSERLSQACKEMSDAGMKVDMSLFDVTDETAIRAAFNRFDTAGMQIDILINNAGIQFRKPMLELDTADWQRVIDTNLTSAFMIGREAAKRMVKRGHGKIVNIGSLTSELARATVAPYTVAKGGIKMLTKAMAAEWGEHGLQANAIGPGYMLTDMNEALTSNPEFDAWVKARTPARRWGRPDELIGTAIYLCSDASNYVNGQIIYADGGMISVL</sequence>
<evidence type="ECO:0000256" key="2">
    <source>
        <dbReference type="ARBA" id="ARBA00023002"/>
    </source>
</evidence>
<dbReference type="PRINTS" id="PR00081">
    <property type="entry name" value="GDHRDH"/>
</dbReference>
<dbReference type="EMBL" id="OBMM01000006">
    <property type="protein sequence ID" value="SOC28480.1"/>
    <property type="molecule type" value="Genomic_DNA"/>
</dbReference>
<dbReference type="AlphaFoldDB" id="A0A285TZT2"/>
<dbReference type="RefSeq" id="WP_097053157.1">
    <property type="nucleotide sequence ID" value="NZ_OBMM01000006.1"/>
</dbReference>
<dbReference type="Proteomes" id="UP000219068">
    <property type="component" value="Unassembled WGS sequence"/>
</dbReference>